<keyword evidence="6" id="KW-1185">Reference proteome</keyword>
<evidence type="ECO:0000313" key="6">
    <source>
        <dbReference type="Proteomes" id="UP000092460"/>
    </source>
</evidence>
<dbReference type="GO" id="GO:0005739">
    <property type="term" value="C:mitochondrion"/>
    <property type="evidence" value="ECO:0007669"/>
    <property type="project" value="TreeGrafter"/>
</dbReference>
<organism evidence="5 6">
    <name type="scientific">Glossina palpalis gambiensis</name>
    <dbReference type="NCBI Taxonomy" id="67801"/>
    <lineage>
        <taxon>Eukaryota</taxon>
        <taxon>Metazoa</taxon>
        <taxon>Ecdysozoa</taxon>
        <taxon>Arthropoda</taxon>
        <taxon>Hexapoda</taxon>
        <taxon>Insecta</taxon>
        <taxon>Pterygota</taxon>
        <taxon>Neoptera</taxon>
        <taxon>Endopterygota</taxon>
        <taxon>Diptera</taxon>
        <taxon>Brachycera</taxon>
        <taxon>Muscomorpha</taxon>
        <taxon>Hippoboscoidea</taxon>
        <taxon>Glossinidae</taxon>
        <taxon>Glossina</taxon>
    </lineage>
</organism>
<dbReference type="InterPro" id="IPR037069">
    <property type="entry name" value="AcylCoA_DH/ox_N_sf"/>
</dbReference>
<keyword evidence="2" id="KW-0285">Flavoprotein</keyword>
<dbReference type="EMBL" id="JXJN01020598">
    <property type="status" value="NOT_ANNOTATED_CDS"/>
    <property type="molecule type" value="Genomic_DNA"/>
</dbReference>
<reference evidence="5" key="2">
    <citation type="submission" date="2020-05" db="UniProtKB">
        <authorList>
            <consortium name="EnsemblMetazoa"/>
        </authorList>
    </citation>
    <scope>IDENTIFICATION</scope>
    <source>
        <strain evidence="5">IAEA</strain>
    </source>
</reference>
<dbReference type="GO" id="GO:0046359">
    <property type="term" value="P:butyrate catabolic process"/>
    <property type="evidence" value="ECO:0007669"/>
    <property type="project" value="TreeGrafter"/>
</dbReference>
<dbReference type="GO" id="GO:0050660">
    <property type="term" value="F:flavin adenine dinucleotide binding"/>
    <property type="evidence" value="ECO:0007669"/>
    <property type="project" value="InterPro"/>
</dbReference>
<dbReference type="Gene3D" id="1.10.540.10">
    <property type="entry name" value="Acyl-CoA dehydrogenase/oxidase, N-terminal domain"/>
    <property type="match status" value="1"/>
</dbReference>
<dbReference type="STRING" id="67801.A0A1B0BUA8"/>
<keyword evidence="3" id="KW-0274">FAD</keyword>
<evidence type="ECO:0000256" key="3">
    <source>
        <dbReference type="ARBA" id="ARBA00022827"/>
    </source>
</evidence>
<dbReference type="GO" id="GO:0003995">
    <property type="term" value="F:acyl-CoA dehydrogenase activity"/>
    <property type="evidence" value="ECO:0007669"/>
    <property type="project" value="TreeGrafter"/>
</dbReference>
<reference evidence="6" key="1">
    <citation type="submission" date="2015-01" db="EMBL/GenBank/DDBJ databases">
        <authorList>
            <person name="Aksoy S."/>
            <person name="Warren W."/>
            <person name="Wilson R.K."/>
        </authorList>
    </citation>
    <scope>NUCLEOTIDE SEQUENCE [LARGE SCALE GENOMIC DNA]</scope>
    <source>
        <strain evidence="6">IAEA</strain>
    </source>
</reference>
<dbReference type="VEuPathDB" id="VectorBase:GPPI040759"/>
<dbReference type="PANTHER" id="PTHR43884:SF12">
    <property type="entry name" value="ISOVALERYL-COA DEHYDROGENASE, MITOCHONDRIAL-RELATED"/>
    <property type="match status" value="1"/>
</dbReference>
<evidence type="ECO:0000313" key="5">
    <source>
        <dbReference type="EnsemblMetazoa" id="GPPI040759-PA"/>
    </source>
</evidence>
<dbReference type="SUPFAM" id="SSF56645">
    <property type="entry name" value="Acyl-CoA dehydrogenase NM domain-like"/>
    <property type="match status" value="1"/>
</dbReference>
<comment type="cofactor">
    <cofactor evidence="1">
        <name>FAD</name>
        <dbReference type="ChEBI" id="CHEBI:57692"/>
    </cofactor>
</comment>
<dbReference type="Proteomes" id="UP000092460">
    <property type="component" value="Unassembled WGS sequence"/>
</dbReference>
<dbReference type="InterPro" id="IPR046373">
    <property type="entry name" value="Acyl-CoA_Oxase/DH_mid-dom_sf"/>
</dbReference>
<evidence type="ECO:0000256" key="1">
    <source>
        <dbReference type="ARBA" id="ARBA00001974"/>
    </source>
</evidence>
<sequence length="173" mass="18778">MISKKKEFITPYTTSDKIGCFALSEPGNGSDAGVTFTTASYKGDHYLLNGTKASITNAFEGGDAIHKRISAFIATKGIDGFSLGKKEDKLGIRGSSTCQLIFEDYIISKENILGKPVYGFKIAMKILDAGRIGIASQALCTLETCPQNVIIETPKLLKIIKTLQKYNAWRSNA</sequence>
<protein>
    <recommendedName>
        <fullName evidence="4">Acyl-CoA oxidase/dehydrogenase middle domain-containing protein</fullName>
    </recommendedName>
</protein>
<dbReference type="InterPro" id="IPR006091">
    <property type="entry name" value="Acyl-CoA_Oxase/DH_mid-dom"/>
</dbReference>
<proteinExistence type="predicted"/>
<dbReference type="AlphaFoldDB" id="A0A1B0BUA8"/>
<dbReference type="EnsemblMetazoa" id="GPPI040759-RA">
    <property type="protein sequence ID" value="GPPI040759-PA"/>
    <property type="gene ID" value="GPPI040759"/>
</dbReference>
<dbReference type="GO" id="GO:0033539">
    <property type="term" value="P:fatty acid beta-oxidation using acyl-CoA dehydrogenase"/>
    <property type="evidence" value="ECO:0007669"/>
    <property type="project" value="TreeGrafter"/>
</dbReference>
<dbReference type="PANTHER" id="PTHR43884">
    <property type="entry name" value="ACYL-COA DEHYDROGENASE"/>
    <property type="match status" value="1"/>
</dbReference>
<dbReference type="InterPro" id="IPR009100">
    <property type="entry name" value="AcylCoA_DH/oxidase_NM_dom_sf"/>
</dbReference>
<dbReference type="Pfam" id="PF02770">
    <property type="entry name" value="Acyl-CoA_dh_M"/>
    <property type="match status" value="1"/>
</dbReference>
<dbReference type="Gene3D" id="1.20.140.10">
    <property type="entry name" value="Butyryl-CoA Dehydrogenase, subunit A, domain 3"/>
    <property type="match status" value="1"/>
</dbReference>
<dbReference type="Gene3D" id="2.40.110.10">
    <property type="entry name" value="Butyryl-CoA Dehydrogenase, subunit A, domain 2"/>
    <property type="match status" value="1"/>
</dbReference>
<evidence type="ECO:0000259" key="4">
    <source>
        <dbReference type="Pfam" id="PF02770"/>
    </source>
</evidence>
<evidence type="ECO:0000256" key="2">
    <source>
        <dbReference type="ARBA" id="ARBA00022630"/>
    </source>
</evidence>
<feature type="domain" description="Acyl-CoA oxidase/dehydrogenase middle" evidence="4">
    <location>
        <begin position="20"/>
        <end position="104"/>
    </location>
</feature>
<name>A0A1B0BUA8_9MUSC</name>
<accession>A0A1B0BUA8</accession>